<evidence type="ECO:0000313" key="4">
    <source>
        <dbReference type="Proteomes" id="UP000321570"/>
    </source>
</evidence>
<dbReference type="OrthoDB" id="1099063at2759"/>
<protein>
    <submittedName>
        <fullName evidence="5">SMB domain-containing protein</fullName>
    </submittedName>
</protein>
<evidence type="ECO:0000313" key="5">
    <source>
        <dbReference type="WBParaSite" id="HDID_0000881901-mRNA-1"/>
    </source>
</evidence>
<evidence type="ECO:0000313" key="1">
    <source>
        <dbReference type="EMBL" id="VDL61135.1"/>
    </source>
</evidence>
<proteinExistence type="predicted"/>
<name>A0A0R3STR0_HYMDI</name>
<reference evidence="2 4" key="3">
    <citation type="submission" date="2019-07" db="EMBL/GenBank/DDBJ databases">
        <authorList>
            <person name="Jastrzebski P J."/>
            <person name="Paukszto L."/>
            <person name="Jastrzebski P J."/>
        </authorList>
    </citation>
    <scope>NUCLEOTIDE SEQUENCE [LARGE SCALE GENOMIC DNA]</scope>
    <source>
        <strain evidence="2 4">WMS-il1</strain>
    </source>
</reference>
<keyword evidence="4" id="KW-1185">Reference proteome</keyword>
<dbReference type="Proteomes" id="UP000274504">
    <property type="component" value="Unassembled WGS sequence"/>
</dbReference>
<dbReference type="STRING" id="6216.A0A0R3STR0"/>
<dbReference type="Proteomes" id="UP000321570">
    <property type="component" value="Unassembled WGS sequence"/>
</dbReference>
<reference evidence="5" key="1">
    <citation type="submission" date="2017-02" db="UniProtKB">
        <authorList>
            <consortium name="WormBaseParasite"/>
        </authorList>
    </citation>
    <scope>IDENTIFICATION</scope>
</reference>
<gene>
    <name evidence="1" type="ORF">HDID_LOCUS8817</name>
    <name evidence="2" type="ORF">WMSIL1_LOCUS541</name>
</gene>
<organism evidence="5">
    <name type="scientific">Hymenolepis diminuta</name>
    <name type="common">Rat tapeworm</name>
    <dbReference type="NCBI Taxonomy" id="6216"/>
    <lineage>
        <taxon>Eukaryota</taxon>
        <taxon>Metazoa</taxon>
        <taxon>Spiralia</taxon>
        <taxon>Lophotrochozoa</taxon>
        <taxon>Platyhelminthes</taxon>
        <taxon>Cestoda</taxon>
        <taxon>Eucestoda</taxon>
        <taxon>Cyclophyllidea</taxon>
        <taxon>Hymenolepididae</taxon>
        <taxon>Hymenolepis</taxon>
    </lineage>
</organism>
<dbReference type="EMBL" id="CABIJS010000011">
    <property type="protein sequence ID" value="VUZ39211.1"/>
    <property type="molecule type" value="Genomic_DNA"/>
</dbReference>
<sequence length="460" mass="51480">MSEWQHVPLTTCCCQSCAPVSTSSRRSRVDGYCTRERICSQAPQQSQVTLFRTHSVRRIGPLDNGCTPVPPPDTSSVCCQTCNFDDSGIYLSSPFILKDIRNRHRSPIKTCRSPSVNRNVRFCSSDRSACLRPTSPCHSECGNGCNSHLSRASSLVRVYSRSDSPMCETIVTASLPSKSAGTASVCCECNLPPPCAPKPRGNLKYSHILKPCMCCPTTNDVSCSCNCCCNCSTCCDIKFPPPPPIEQPVLVSCSPSEVKTSVECCTNTEPQCESAECCKVSVCSPLLKPCPTDFCCQTSPCESPSPCPKIERYETTSCRVERITTRRRRALPMRSFSCARSCPDASYYLRLVGRKENDLWNRISECEMDLAAFECMMSCDVMDYIKEAISKSRELIDCDFQRIRRVCDPDVVPCCYGDGCCEKRNNKNIEELWREVQYKISEVSCMMDRIDRLRSNGWKW</sequence>
<dbReference type="WBParaSite" id="HDID_0000881901-mRNA-1">
    <property type="protein sequence ID" value="HDID_0000881901-mRNA-1"/>
    <property type="gene ID" value="HDID_0000881901"/>
</dbReference>
<dbReference type="AlphaFoldDB" id="A0A0R3STR0"/>
<dbReference type="EMBL" id="UYSG01011149">
    <property type="protein sequence ID" value="VDL61135.1"/>
    <property type="molecule type" value="Genomic_DNA"/>
</dbReference>
<accession>A0A0R3STR0</accession>
<evidence type="ECO:0000313" key="2">
    <source>
        <dbReference type="EMBL" id="VUZ39211.1"/>
    </source>
</evidence>
<evidence type="ECO:0000313" key="3">
    <source>
        <dbReference type="Proteomes" id="UP000274504"/>
    </source>
</evidence>
<reference evidence="1 3" key="2">
    <citation type="submission" date="2018-11" db="EMBL/GenBank/DDBJ databases">
        <authorList>
            <consortium name="Pathogen Informatics"/>
        </authorList>
    </citation>
    <scope>NUCLEOTIDE SEQUENCE [LARGE SCALE GENOMIC DNA]</scope>
</reference>